<feature type="transmembrane region" description="Helical" evidence="14">
    <location>
        <begin position="465"/>
        <end position="484"/>
    </location>
</feature>
<dbReference type="InterPro" id="IPR020568">
    <property type="entry name" value="Ribosomal_Su5_D2-typ_SF"/>
</dbReference>
<dbReference type="Gene3D" id="1.10.630.10">
    <property type="entry name" value="Cytochrome P450"/>
    <property type="match status" value="1"/>
</dbReference>
<keyword evidence="9" id="KW-0325">Glycoprotein</keyword>
<dbReference type="EMBL" id="LNZH02000153">
    <property type="protein sequence ID" value="OCB89545.1"/>
    <property type="molecule type" value="Genomic_DNA"/>
</dbReference>
<dbReference type="CDD" id="cd05488">
    <property type="entry name" value="Proteinase_A_fungi"/>
    <property type="match status" value="1"/>
</dbReference>
<reference evidence="17" key="1">
    <citation type="submission" date="2016-06" db="EMBL/GenBank/DDBJ databases">
        <title>Draft Genome sequence of the fungus Inonotus baumii.</title>
        <authorList>
            <person name="Zhu H."/>
            <person name="Lin W."/>
        </authorList>
    </citation>
    <scope>NUCLEOTIDE SEQUENCE</scope>
    <source>
        <strain evidence="17">821</strain>
    </source>
</reference>
<dbReference type="Pfam" id="PF00026">
    <property type="entry name" value="Asp"/>
    <property type="match status" value="1"/>
</dbReference>
<keyword evidence="3" id="KW-0926">Vacuole</keyword>
<evidence type="ECO:0000256" key="2">
    <source>
        <dbReference type="ARBA" id="ARBA00007447"/>
    </source>
</evidence>
<comment type="similarity">
    <text evidence="2 12">Belongs to the peptidase A1 family.</text>
</comment>
<evidence type="ECO:0000256" key="5">
    <source>
        <dbReference type="ARBA" id="ARBA00022729"/>
    </source>
</evidence>
<dbReference type="GO" id="GO:0004497">
    <property type="term" value="F:monooxygenase activity"/>
    <property type="evidence" value="ECO:0007669"/>
    <property type="project" value="InterPro"/>
</dbReference>
<dbReference type="SUPFAM" id="SSF48264">
    <property type="entry name" value="Cytochrome P450"/>
    <property type="match status" value="1"/>
</dbReference>
<dbReference type="PANTHER" id="PTHR47966">
    <property type="entry name" value="BETA-SITE APP-CLEAVING ENZYME, ISOFORM A-RELATED"/>
    <property type="match status" value="1"/>
</dbReference>
<dbReference type="InterPro" id="IPR021109">
    <property type="entry name" value="Peptidase_aspartic_dom_sf"/>
</dbReference>
<protein>
    <submittedName>
        <fullName evidence="17">Cytochrome P450</fullName>
    </submittedName>
</protein>
<keyword evidence="6 12" id="KW-0064">Aspartyl protease</keyword>
<keyword evidence="4 12" id="KW-0645">Protease</keyword>
<evidence type="ECO:0000259" key="16">
    <source>
        <dbReference type="PROSITE" id="PS51767"/>
    </source>
</evidence>
<keyword evidence="18" id="KW-1185">Reference proteome</keyword>
<keyword evidence="8 11" id="KW-1015">Disulfide bond</keyword>
<comment type="subcellular location">
    <subcellularLocation>
        <location evidence="1">Vacuole</location>
    </subcellularLocation>
</comment>
<feature type="region of interest" description="Disordered" evidence="13">
    <location>
        <begin position="1089"/>
        <end position="1116"/>
    </location>
</feature>
<dbReference type="PANTHER" id="PTHR47966:SF51">
    <property type="entry name" value="BETA-SITE APP-CLEAVING ENZYME, ISOFORM A-RELATED"/>
    <property type="match status" value="1"/>
</dbReference>
<evidence type="ECO:0000256" key="4">
    <source>
        <dbReference type="ARBA" id="ARBA00022670"/>
    </source>
</evidence>
<dbReference type="GO" id="GO:0006508">
    <property type="term" value="P:proteolysis"/>
    <property type="evidence" value="ECO:0007669"/>
    <property type="project" value="UniProtKB-KW"/>
</dbReference>
<evidence type="ECO:0000256" key="8">
    <source>
        <dbReference type="ARBA" id="ARBA00023157"/>
    </source>
</evidence>
<dbReference type="OrthoDB" id="771136at2759"/>
<dbReference type="InterPro" id="IPR027408">
    <property type="entry name" value="PNPase/RNase_PH_dom_sf"/>
</dbReference>
<dbReference type="SUPFAM" id="SSF55666">
    <property type="entry name" value="Ribonuclease PH domain 2-like"/>
    <property type="match status" value="1"/>
</dbReference>
<feature type="compositionally biased region" description="Basic and acidic residues" evidence="13">
    <location>
        <begin position="1268"/>
        <end position="1285"/>
    </location>
</feature>
<evidence type="ECO:0000256" key="7">
    <source>
        <dbReference type="ARBA" id="ARBA00022801"/>
    </source>
</evidence>
<dbReference type="InterPro" id="IPR033819">
    <property type="entry name" value="Saccharopepsin"/>
</dbReference>
<evidence type="ECO:0000256" key="14">
    <source>
        <dbReference type="SAM" id="Phobius"/>
    </source>
</evidence>
<dbReference type="FunFam" id="2.40.70.10:FF:000002">
    <property type="entry name" value="Vacuolar aspartic proteinase"/>
    <property type="match status" value="1"/>
</dbReference>
<dbReference type="InterPro" id="IPR033121">
    <property type="entry name" value="PEPTIDASE_A1"/>
</dbReference>
<organism evidence="17 18">
    <name type="scientific">Sanghuangporus baumii</name>
    <name type="common">Phellinus baumii</name>
    <dbReference type="NCBI Taxonomy" id="108892"/>
    <lineage>
        <taxon>Eukaryota</taxon>
        <taxon>Fungi</taxon>
        <taxon>Dikarya</taxon>
        <taxon>Basidiomycota</taxon>
        <taxon>Agaricomycotina</taxon>
        <taxon>Agaricomycetes</taxon>
        <taxon>Hymenochaetales</taxon>
        <taxon>Hymenochaetaceae</taxon>
        <taxon>Sanghuangporus</taxon>
    </lineage>
</organism>
<dbReference type="FunFam" id="2.40.70.10:FF:000036">
    <property type="entry name" value="Vacuolar aspartic protease"/>
    <property type="match status" value="1"/>
</dbReference>
<dbReference type="Pfam" id="PF00067">
    <property type="entry name" value="p450"/>
    <property type="match status" value="1"/>
</dbReference>
<keyword evidence="14" id="KW-0812">Transmembrane</keyword>
<dbReference type="InterPro" id="IPR001461">
    <property type="entry name" value="Aspartic_peptidase_A1"/>
</dbReference>
<dbReference type="SUPFAM" id="SSF54211">
    <property type="entry name" value="Ribosomal protein S5 domain 2-like"/>
    <property type="match status" value="1"/>
</dbReference>
<dbReference type="GO" id="GO:0005506">
    <property type="term" value="F:iron ion binding"/>
    <property type="evidence" value="ECO:0007669"/>
    <property type="project" value="InterPro"/>
</dbReference>
<feature type="region of interest" description="Disordered" evidence="13">
    <location>
        <begin position="1253"/>
        <end position="1285"/>
    </location>
</feature>
<feature type="transmembrane region" description="Helical" evidence="14">
    <location>
        <begin position="496"/>
        <end position="517"/>
    </location>
</feature>
<dbReference type="InterPro" id="IPR036396">
    <property type="entry name" value="Cyt_P450_sf"/>
</dbReference>
<feature type="disulfide bond" evidence="11">
    <location>
        <begin position="132"/>
        <end position="137"/>
    </location>
</feature>
<dbReference type="Proteomes" id="UP000757232">
    <property type="component" value="Unassembled WGS sequence"/>
</dbReference>
<feature type="domain" description="Peptidase A1" evidence="16">
    <location>
        <begin position="101"/>
        <end position="409"/>
    </location>
</feature>
<dbReference type="InterPro" id="IPR001128">
    <property type="entry name" value="Cyt_P450"/>
</dbReference>
<evidence type="ECO:0000256" key="6">
    <source>
        <dbReference type="ARBA" id="ARBA00022750"/>
    </source>
</evidence>
<dbReference type="GO" id="GO:0020037">
    <property type="term" value="F:heme binding"/>
    <property type="evidence" value="ECO:0007669"/>
    <property type="project" value="InterPro"/>
</dbReference>
<evidence type="ECO:0000256" key="11">
    <source>
        <dbReference type="PIRSR" id="PIRSR601461-2"/>
    </source>
</evidence>
<evidence type="ECO:0000256" key="13">
    <source>
        <dbReference type="SAM" id="MobiDB-lite"/>
    </source>
</evidence>
<dbReference type="CDD" id="cd11061">
    <property type="entry name" value="CYP67-like"/>
    <property type="match status" value="1"/>
</dbReference>
<evidence type="ECO:0000256" key="1">
    <source>
        <dbReference type="ARBA" id="ARBA00004116"/>
    </source>
</evidence>
<accession>A0A9Q5I0P9</accession>
<dbReference type="Gene3D" id="2.40.70.10">
    <property type="entry name" value="Acid Proteases"/>
    <property type="match status" value="2"/>
</dbReference>
<comment type="caution">
    <text evidence="17">The sequence shown here is derived from an EMBL/GenBank/DDBJ whole genome shotgun (WGS) entry which is preliminary data.</text>
</comment>
<keyword evidence="14" id="KW-1133">Transmembrane helix</keyword>
<proteinExistence type="inferred from homology"/>
<dbReference type="Gene3D" id="3.30.230.70">
    <property type="entry name" value="GHMP Kinase, N-terminal domain"/>
    <property type="match status" value="2"/>
</dbReference>
<name>A0A9Q5I0P9_SANBA</name>
<feature type="active site" evidence="10">
    <location>
        <position position="119"/>
    </location>
</feature>
<dbReference type="PRINTS" id="PR00792">
    <property type="entry name" value="PEPSIN"/>
</dbReference>
<dbReference type="SUPFAM" id="SSF50630">
    <property type="entry name" value="Acid proteases"/>
    <property type="match status" value="1"/>
</dbReference>
<evidence type="ECO:0000313" key="18">
    <source>
        <dbReference type="Proteomes" id="UP000757232"/>
    </source>
</evidence>
<feature type="active site" evidence="10">
    <location>
        <position position="301"/>
    </location>
</feature>
<evidence type="ECO:0000313" key="17">
    <source>
        <dbReference type="EMBL" id="OCB89545.1"/>
    </source>
</evidence>
<dbReference type="GO" id="GO:0004190">
    <property type="term" value="F:aspartic-type endopeptidase activity"/>
    <property type="evidence" value="ECO:0007669"/>
    <property type="project" value="UniProtKB-KW"/>
</dbReference>
<keyword evidence="7 12" id="KW-0378">Hydrolase</keyword>
<dbReference type="GO" id="GO:0000176">
    <property type="term" value="C:nuclear exosome (RNase complex)"/>
    <property type="evidence" value="ECO:0007669"/>
    <property type="project" value="UniProtKB-ARBA"/>
</dbReference>
<dbReference type="InterPro" id="IPR036345">
    <property type="entry name" value="ExoRNase_PH_dom2_sf"/>
</dbReference>
<keyword evidence="5 15" id="KW-0732">Signal</keyword>
<keyword evidence="14" id="KW-0472">Membrane</keyword>
<evidence type="ECO:0000256" key="3">
    <source>
        <dbReference type="ARBA" id="ARBA00022554"/>
    </source>
</evidence>
<feature type="compositionally biased region" description="Polar residues" evidence="13">
    <location>
        <begin position="1253"/>
        <end position="1266"/>
    </location>
</feature>
<evidence type="ECO:0000256" key="9">
    <source>
        <dbReference type="ARBA" id="ARBA00023180"/>
    </source>
</evidence>
<evidence type="ECO:0000256" key="10">
    <source>
        <dbReference type="PIRSR" id="PIRSR601461-1"/>
    </source>
</evidence>
<feature type="chain" id="PRO_5040158330" evidence="15">
    <location>
        <begin position="19"/>
        <end position="1285"/>
    </location>
</feature>
<dbReference type="InterPro" id="IPR001969">
    <property type="entry name" value="Aspartic_peptidase_AS"/>
</dbReference>
<dbReference type="GO" id="GO:0000324">
    <property type="term" value="C:fungal-type vacuole"/>
    <property type="evidence" value="ECO:0007669"/>
    <property type="project" value="InterPro"/>
</dbReference>
<dbReference type="PROSITE" id="PS51767">
    <property type="entry name" value="PEPTIDASE_A1"/>
    <property type="match status" value="1"/>
</dbReference>
<dbReference type="PROSITE" id="PS00141">
    <property type="entry name" value="ASP_PROTEASE"/>
    <property type="match status" value="2"/>
</dbReference>
<evidence type="ECO:0000256" key="12">
    <source>
        <dbReference type="RuleBase" id="RU000454"/>
    </source>
</evidence>
<feature type="signal peptide" evidence="15">
    <location>
        <begin position="1"/>
        <end position="18"/>
    </location>
</feature>
<evidence type="ECO:0000256" key="15">
    <source>
        <dbReference type="SAM" id="SignalP"/>
    </source>
</evidence>
<feature type="disulfide bond" evidence="11">
    <location>
        <begin position="335"/>
        <end position="368"/>
    </location>
</feature>
<sequence length="1285" mass="141475">MLLSTLTSLLLLPLATQAGVHKLKLHKIKHENVNPALETAYLSEKYGGQAQLPLLGAGGMGRQIRVSRPSINEEGEDLYWTQEMINGGHNVPLSNFMNAQYFTTVSLGTPPQEFKVILDTGSSNLWVPSTQCTSIACFLHAKYDSSASSTYKKNGTAFKIQYGSGSMEGFVSNDALSIGDLTIQGQDFAEATKEPGLAFAFGKFDGILGLAYDTISVNHITPPFYSMINQGLLDAPVFSFRLGASDDDGGEAVFGGIDDSAYTGKISYVPIRRKAYWEVELEKVSFGDDELELDNTGAAIDTGTSLIALPTDIADMLNAQIGAEKSWNGQYTVDCSKVPNLPDFTFYFNGQPYPLKGSDYILEVQGTCISSFTGMDINLPGGALWIVGDVFLRRYFTVYDLGRDAVGFANKAHVSEHTKQGFGTIMVSEEVGRVHTLRDALTVNVLGALVVHQIYKKYEIDPSKLGLTALLLGGVPSLSAFLLIRLEDQIITGSIILSILTAFGVYYATLVGAVIFYRIGPFHPLAGYPGPMLPRVSKVYGLMKMASGKNHEWHKKMHEKYGPCVRVGENSKSCLGIIRLLIISYLGPNELSIVDGDILTSVLGSNGLPKGPMWDARRNPHGVRSLIAIRDMQEHARRRKAWNRAFSTSSLKGYEPILVRRALQLADMLEKRVGAKGGPQKDAVNLVEWMRYFTFDFMGDMAFGGGFETMRDGTENVGIWHALEGGVKGLAMMQHLPWLLELLYMIPGTTKNVDLLREQSRVAVKRRKQEGSLSKDLFHHLIDEDGMEKEPPTDAEVISDGVLAILAGSDTTATVISGLFYHLLQHPEDYIRLQVEVDQTFPPGEGDATDASKLSEMVFLNAVMSFVSDYNPAKRNEALRISPPANVLQRSTTAETGAKQLGKYYIPEGTAIDVPAYTLFRDPRYFSPAPEEFWPDRWLSTSMRKRAPSSHHSSATSLANGDVTMNASAFIPFSYGPANCAGRSLALAELRMVVALLIQRFEMRLEEGYDPKDWTEKLEDCMDFKRPDGRLPNELRDIIISFDGLDGVDGSARFGFGDTKALASVSGPIEAVEWAACIGIRASKRASAEHDTDNESAYARPARRARFDTHVHPSTATRKSLFLPGRFREREKKNEREYSKDQSRARRSADKRVFTRAAERSVRSATRSLLIVDPSSNELSSLDGTGTFAFLIAGDASSTGEQRLKAELVWSHWNATPFDEDELARATELARAGSLRVRDHMRGAIEQALSGLTGSRSNINDSTSSGMKDVKVKKEEDLDDVKMEI</sequence>
<feature type="region of interest" description="Disordered" evidence="13">
    <location>
        <begin position="1131"/>
        <end position="1157"/>
    </location>
</feature>
<dbReference type="GO" id="GO:0016705">
    <property type="term" value="F:oxidoreductase activity, acting on paired donors, with incorporation or reduction of molecular oxygen"/>
    <property type="evidence" value="ECO:0007669"/>
    <property type="project" value="InterPro"/>
</dbReference>
<gene>
    <name evidence="17" type="ORF">A7U60_g3237</name>
</gene>